<dbReference type="InterPro" id="IPR003593">
    <property type="entry name" value="AAA+_ATPase"/>
</dbReference>
<evidence type="ECO:0000256" key="7">
    <source>
        <dbReference type="ARBA" id="ARBA00023136"/>
    </source>
</evidence>
<keyword evidence="3" id="KW-0813">Transport</keyword>
<evidence type="ECO:0000313" key="10">
    <source>
        <dbReference type="EMBL" id="GAA1969459.1"/>
    </source>
</evidence>
<dbReference type="RefSeq" id="WP_344657633.1">
    <property type="nucleotide sequence ID" value="NZ_BAAAQM010000015.1"/>
</dbReference>
<dbReference type="PROSITE" id="PS50893">
    <property type="entry name" value="ABC_TRANSPORTER_2"/>
    <property type="match status" value="2"/>
</dbReference>
<dbReference type="EMBL" id="BAAAQM010000015">
    <property type="protein sequence ID" value="GAA1969459.1"/>
    <property type="molecule type" value="Genomic_DNA"/>
</dbReference>
<comment type="caution">
    <text evidence="10">The sequence shown here is derived from an EMBL/GenBank/DDBJ whole genome shotgun (WGS) entry which is preliminary data.</text>
</comment>
<protein>
    <submittedName>
        <fullName evidence="10">ABC transporter ATP-binding protein</fullName>
    </submittedName>
</protein>
<evidence type="ECO:0000256" key="2">
    <source>
        <dbReference type="ARBA" id="ARBA00005417"/>
    </source>
</evidence>
<dbReference type="NCBIfam" id="NF008453">
    <property type="entry name" value="PRK11308.1"/>
    <property type="match status" value="2"/>
</dbReference>
<accession>A0ABP5CXQ1</accession>
<gene>
    <name evidence="10" type="ORF">GCM10009838_30150</name>
</gene>
<dbReference type="InterPro" id="IPR013563">
    <property type="entry name" value="Oligopep_ABC_C"/>
</dbReference>
<dbReference type="InterPro" id="IPR003439">
    <property type="entry name" value="ABC_transporter-like_ATP-bd"/>
</dbReference>
<keyword evidence="7" id="KW-0472">Membrane</keyword>
<evidence type="ECO:0000256" key="6">
    <source>
        <dbReference type="ARBA" id="ARBA00022840"/>
    </source>
</evidence>
<feature type="region of interest" description="Disordered" evidence="8">
    <location>
        <begin position="346"/>
        <end position="388"/>
    </location>
</feature>
<dbReference type="Proteomes" id="UP001499854">
    <property type="component" value="Unassembled WGS sequence"/>
</dbReference>
<dbReference type="Pfam" id="PF08352">
    <property type="entry name" value="oligo_HPY"/>
    <property type="match status" value="2"/>
</dbReference>
<evidence type="ECO:0000259" key="9">
    <source>
        <dbReference type="PROSITE" id="PS50893"/>
    </source>
</evidence>
<dbReference type="InterPro" id="IPR017871">
    <property type="entry name" value="ABC_transporter-like_CS"/>
</dbReference>
<dbReference type="PANTHER" id="PTHR43297">
    <property type="entry name" value="OLIGOPEPTIDE TRANSPORT ATP-BINDING PROTEIN APPD"/>
    <property type="match status" value="1"/>
</dbReference>
<dbReference type="Pfam" id="PF00005">
    <property type="entry name" value="ABC_tran"/>
    <property type="match status" value="2"/>
</dbReference>
<dbReference type="InterPro" id="IPR027417">
    <property type="entry name" value="P-loop_NTPase"/>
</dbReference>
<feature type="domain" description="ABC transporter" evidence="9">
    <location>
        <begin position="6"/>
        <end position="256"/>
    </location>
</feature>
<evidence type="ECO:0000256" key="5">
    <source>
        <dbReference type="ARBA" id="ARBA00022741"/>
    </source>
</evidence>
<dbReference type="InterPro" id="IPR050388">
    <property type="entry name" value="ABC_Ni/Peptide_Import"/>
</dbReference>
<dbReference type="SMART" id="SM00382">
    <property type="entry name" value="AAA"/>
    <property type="match status" value="2"/>
</dbReference>
<dbReference type="GO" id="GO:0005524">
    <property type="term" value="F:ATP binding"/>
    <property type="evidence" value="ECO:0007669"/>
    <property type="project" value="UniProtKB-KW"/>
</dbReference>
<dbReference type="PANTHER" id="PTHR43297:SF2">
    <property type="entry name" value="DIPEPTIDE TRANSPORT ATP-BINDING PROTEIN DPPD"/>
    <property type="match status" value="1"/>
</dbReference>
<feature type="domain" description="ABC transporter" evidence="9">
    <location>
        <begin position="405"/>
        <end position="647"/>
    </location>
</feature>
<evidence type="ECO:0000256" key="1">
    <source>
        <dbReference type="ARBA" id="ARBA00004202"/>
    </source>
</evidence>
<organism evidence="10 11">
    <name type="scientific">Catenulispora subtropica</name>
    <dbReference type="NCBI Taxonomy" id="450798"/>
    <lineage>
        <taxon>Bacteria</taxon>
        <taxon>Bacillati</taxon>
        <taxon>Actinomycetota</taxon>
        <taxon>Actinomycetes</taxon>
        <taxon>Catenulisporales</taxon>
        <taxon>Catenulisporaceae</taxon>
        <taxon>Catenulispora</taxon>
    </lineage>
</organism>
<keyword evidence="6 10" id="KW-0067">ATP-binding</keyword>
<keyword evidence="5" id="KW-0547">Nucleotide-binding</keyword>
<keyword evidence="4" id="KW-1003">Cell membrane</keyword>
<sequence length="743" mass="78304">MSDVVLEVADLRVSFPAEKGTRLEAVRGLSYQVRRGETLAVVGESGSGKSVSSLAVIGLLPSDARVSGSVRFGGRELLGLDDKRMSRIRGAGIAMVFQDPLSALTPVYRVGEAIAAAIRVHRDVSQEAASRRAVELLELVGIPDPARRAQAFPHEFSGGMRQRVMIAMAIANDPDVIIADEPTTALDVTVQAQILEVLATAKQATGAAIVLITHDLGVVAGFADRATVMYAGRPVETAGVEELFAAPRMPYTAGLLGSLPRLDAGRGVRLRSIPGAPPSLSELGTGCPFAPRCEFVLDRCRETEPELLEIGLGRAAACHRTLEGLDLMAGAPGGDDVVVPAAPEAAVGTGGEEPVDTRAGATPGSTADADADAEADAERADAEADEDSAAEPVLVVRDLVKHHALTKGSVFRRRIGTVRAVDGVSLDIAPGTTLALVGESGCGKTTTVMEVLRLRAPQAGSIRVLGRDLAELNRGRGVRRRSAPLRAGIAAVFQDPLASLDPRLPVGDVLAEPLRTHGRGRTGPRVRELLEMVGLEPGHANRFPREFSGGQRQRVAIARALALEPALVVLDEPVSALDVSVRAGILNLLAELQRELGLAYLFVSHDLAVVRHVADRVAVLNLGRVVEYGDADPVFEDPRHPYTRALLSAVPVPDPAVERRRERIVLPGDPPSPVVLDGDADALRGCRFRGRCPLYAALKTDGDRLLCEVQDPVLVPVGGAGRTAACHHLGVGAPEPVPHRALA</sequence>
<dbReference type="Gene3D" id="3.40.50.300">
    <property type="entry name" value="P-loop containing nucleotide triphosphate hydrolases"/>
    <property type="match status" value="2"/>
</dbReference>
<evidence type="ECO:0000256" key="4">
    <source>
        <dbReference type="ARBA" id="ARBA00022475"/>
    </source>
</evidence>
<dbReference type="PROSITE" id="PS00211">
    <property type="entry name" value="ABC_TRANSPORTER_1"/>
    <property type="match status" value="2"/>
</dbReference>
<name>A0ABP5CXQ1_9ACTN</name>
<reference evidence="11" key="1">
    <citation type="journal article" date="2019" name="Int. J. Syst. Evol. Microbiol.">
        <title>The Global Catalogue of Microorganisms (GCM) 10K type strain sequencing project: providing services to taxonomists for standard genome sequencing and annotation.</title>
        <authorList>
            <consortium name="The Broad Institute Genomics Platform"/>
            <consortium name="The Broad Institute Genome Sequencing Center for Infectious Disease"/>
            <person name="Wu L."/>
            <person name="Ma J."/>
        </authorList>
    </citation>
    <scope>NUCLEOTIDE SEQUENCE [LARGE SCALE GENOMIC DNA]</scope>
    <source>
        <strain evidence="11">JCM 16013</strain>
    </source>
</reference>
<evidence type="ECO:0000313" key="11">
    <source>
        <dbReference type="Proteomes" id="UP001499854"/>
    </source>
</evidence>
<dbReference type="SUPFAM" id="SSF52540">
    <property type="entry name" value="P-loop containing nucleoside triphosphate hydrolases"/>
    <property type="match status" value="2"/>
</dbReference>
<dbReference type="CDD" id="cd03257">
    <property type="entry name" value="ABC_NikE_OppD_transporters"/>
    <property type="match status" value="2"/>
</dbReference>
<comment type="similarity">
    <text evidence="2">Belongs to the ABC transporter superfamily.</text>
</comment>
<evidence type="ECO:0000256" key="8">
    <source>
        <dbReference type="SAM" id="MobiDB-lite"/>
    </source>
</evidence>
<comment type="subcellular location">
    <subcellularLocation>
        <location evidence="1">Cell membrane</location>
        <topology evidence="1">Peripheral membrane protein</topology>
    </subcellularLocation>
</comment>
<proteinExistence type="inferred from homology"/>
<evidence type="ECO:0000256" key="3">
    <source>
        <dbReference type="ARBA" id="ARBA00022448"/>
    </source>
</evidence>
<dbReference type="NCBIfam" id="TIGR01727">
    <property type="entry name" value="oligo_HPY"/>
    <property type="match status" value="2"/>
</dbReference>
<keyword evidence="11" id="KW-1185">Reference proteome</keyword>